<feature type="domain" description="RING-type" evidence="2">
    <location>
        <begin position="71"/>
        <end position="138"/>
    </location>
</feature>
<dbReference type="RefSeq" id="XP_062788952.1">
    <property type="nucleotide sequence ID" value="XM_062932901.1"/>
</dbReference>
<evidence type="ECO:0000259" key="2">
    <source>
        <dbReference type="PROSITE" id="PS50089"/>
    </source>
</evidence>
<name>A0ABZ1CVB6_9TREE</name>
<gene>
    <name evidence="3" type="ORF">IL334_001141</name>
</gene>
<dbReference type="Gene3D" id="3.30.40.10">
    <property type="entry name" value="Zinc/RING finger domain, C3HC4 (zinc finger)"/>
    <property type="match status" value="1"/>
</dbReference>
<dbReference type="PROSITE" id="PS50089">
    <property type="entry name" value="ZF_RING_2"/>
    <property type="match status" value="1"/>
</dbReference>
<dbReference type="Proteomes" id="UP001329825">
    <property type="component" value="Chromosome 1"/>
</dbReference>
<keyword evidence="1" id="KW-0479">Metal-binding</keyword>
<proteinExistence type="predicted"/>
<dbReference type="EMBL" id="CP141881">
    <property type="protein sequence ID" value="WRT64212.1"/>
    <property type="molecule type" value="Genomic_DNA"/>
</dbReference>
<keyword evidence="1" id="KW-0862">Zinc</keyword>
<dbReference type="SUPFAM" id="SSF57850">
    <property type="entry name" value="RING/U-box"/>
    <property type="match status" value="1"/>
</dbReference>
<keyword evidence="1" id="KW-0863">Zinc-finger</keyword>
<evidence type="ECO:0000313" key="3">
    <source>
        <dbReference type="EMBL" id="WRT64212.1"/>
    </source>
</evidence>
<dbReference type="GeneID" id="87953272"/>
<evidence type="ECO:0000313" key="4">
    <source>
        <dbReference type="Proteomes" id="UP001329825"/>
    </source>
</evidence>
<protein>
    <recommendedName>
        <fullName evidence="2">RING-type domain-containing protein</fullName>
    </recommendedName>
</protein>
<dbReference type="InterPro" id="IPR013083">
    <property type="entry name" value="Znf_RING/FYVE/PHD"/>
</dbReference>
<organism evidence="3 4">
    <name type="scientific">Kwoniella shivajii</name>
    <dbReference type="NCBI Taxonomy" id="564305"/>
    <lineage>
        <taxon>Eukaryota</taxon>
        <taxon>Fungi</taxon>
        <taxon>Dikarya</taxon>
        <taxon>Basidiomycota</taxon>
        <taxon>Agaricomycotina</taxon>
        <taxon>Tremellomycetes</taxon>
        <taxon>Tremellales</taxon>
        <taxon>Cryptococcaceae</taxon>
        <taxon>Kwoniella</taxon>
    </lineage>
</organism>
<sequence>MSTFVPSTRLGQAHTLEHPLAHHLSIPNAYAHAHRYCPYCHTQPHSHSAQHDHNLKQPVTTVQEEETRSECFICKEDIFDIISMAERDKKGGIEGCLVIWTCELKNCGVLFCIFCAKQWTSPSFLDNRKASSSCPACTREWDISSLKKQYQSYQSVKFEWRNELCYVDSKGASNTK</sequence>
<keyword evidence="4" id="KW-1185">Reference proteome</keyword>
<evidence type="ECO:0000256" key="1">
    <source>
        <dbReference type="PROSITE-ProRule" id="PRU00175"/>
    </source>
</evidence>
<accession>A0ABZ1CVB6</accession>
<dbReference type="InterPro" id="IPR001841">
    <property type="entry name" value="Znf_RING"/>
</dbReference>
<reference evidence="3 4" key="1">
    <citation type="submission" date="2024-01" db="EMBL/GenBank/DDBJ databases">
        <title>Comparative genomics of Cryptococcus and Kwoniella reveals pathogenesis evolution and contrasting modes of karyotype evolution via chromosome fusion or intercentromeric recombination.</title>
        <authorList>
            <person name="Coelho M.A."/>
            <person name="David-Palma M."/>
            <person name="Shea T."/>
            <person name="Bowers K."/>
            <person name="McGinley-Smith S."/>
            <person name="Mohammad A.W."/>
            <person name="Gnirke A."/>
            <person name="Yurkov A.M."/>
            <person name="Nowrousian M."/>
            <person name="Sun S."/>
            <person name="Cuomo C.A."/>
            <person name="Heitman J."/>
        </authorList>
    </citation>
    <scope>NUCLEOTIDE SEQUENCE [LARGE SCALE GENOMIC DNA]</scope>
    <source>
        <strain evidence="3">CBS 11374</strain>
    </source>
</reference>